<name>A0A829GJ26_LACPA</name>
<dbReference type="InterPro" id="IPR036291">
    <property type="entry name" value="NAD(P)-bd_dom_sf"/>
</dbReference>
<dbReference type="GO" id="GO:0008839">
    <property type="term" value="F:4-hydroxy-tetrahydrodipicolinate reductase"/>
    <property type="evidence" value="ECO:0007669"/>
    <property type="project" value="InterPro"/>
</dbReference>
<feature type="non-terminal residue" evidence="4">
    <location>
        <position position="104"/>
    </location>
</feature>
<feature type="domain" description="Dihydrodipicolinate reductase N-terminal" evidence="3">
    <location>
        <begin position="2"/>
        <end position="102"/>
    </location>
</feature>
<dbReference type="Pfam" id="PF01113">
    <property type="entry name" value="DapB_N"/>
    <property type="match status" value="1"/>
</dbReference>
<organism evidence="4 5">
    <name type="scientific">Lacticaseibacillus paracasei subsp. paracasei Lpp123</name>
    <dbReference type="NCBI Taxonomy" id="1256201"/>
    <lineage>
        <taxon>Bacteria</taxon>
        <taxon>Bacillati</taxon>
        <taxon>Bacillota</taxon>
        <taxon>Bacilli</taxon>
        <taxon>Lactobacillales</taxon>
        <taxon>Lactobacillaceae</taxon>
        <taxon>Lacticaseibacillus</taxon>
    </lineage>
</organism>
<reference evidence="4 5" key="1">
    <citation type="journal article" date="2013" name="PLoS ONE">
        <title>Lactobacillus paracasei comparative genomics: towards species pan-genome definition and exploitation of diversity.</title>
        <authorList>
            <person name="Smokvina T."/>
            <person name="Wels M."/>
            <person name="Polka J."/>
            <person name="Chervaux C."/>
            <person name="Brisse S."/>
            <person name="Boekhorst J."/>
            <person name="van Hylckama Vlieg J.E."/>
            <person name="Siezen R.J."/>
        </authorList>
    </citation>
    <scope>NUCLEOTIDE SEQUENCE [LARGE SCALE GENOMIC DNA]</scope>
    <source>
        <strain evidence="4 5">Lpp123</strain>
    </source>
</reference>
<evidence type="ECO:0000256" key="2">
    <source>
        <dbReference type="ARBA" id="ARBA00023002"/>
    </source>
</evidence>
<evidence type="ECO:0000313" key="4">
    <source>
        <dbReference type="EMBL" id="EPC57477.1"/>
    </source>
</evidence>
<evidence type="ECO:0000313" key="5">
    <source>
        <dbReference type="Proteomes" id="UP000014316"/>
    </source>
</evidence>
<accession>A0A829GJ26</accession>
<protein>
    <submittedName>
        <fullName evidence="4">Dihydrodipicolinate reductase</fullName>
    </submittedName>
</protein>
<dbReference type="PANTHER" id="PTHR20836:SF0">
    <property type="entry name" value="4-HYDROXY-TETRAHYDRODIPICOLINATE REDUCTASE 1, CHLOROPLASTIC-RELATED"/>
    <property type="match status" value="1"/>
</dbReference>
<sequence>MIQVLVAGFRGAMGQKTVKMVQSHQDFALSAVFDPKITDLNPKSYNLPTNVQVLNTYDQLHAHVADVWVDFTNPSAVAANIEAAINAGIHPIVGTSGMDPANQE</sequence>
<dbReference type="Gene3D" id="3.40.50.720">
    <property type="entry name" value="NAD(P)-binding Rossmann-like Domain"/>
    <property type="match status" value="1"/>
</dbReference>
<dbReference type="EMBL" id="ANJW01000193">
    <property type="protein sequence ID" value="EPC57477.1"/>
    <property type="molecule type" value="Genomic_DNA"/>
</dbReference>
<comment type="caution">
    <text evidence="4">The sequence shown here is derived from an EMBL/GenBank/DDBJ whole genome shotgun (WGS) entry which is preliminary data.</text>
</comment>
<dbReference type="GO" id="GO:0019877">
    <property type="term" value="P:diaminopimelate biosynthetic process"/>
    <property type="evidence" value="ECO:0007669"/>
    <property type="project" value="TreeGrafter"/>
</dbReference>
<dbReference type="CDD" id="cd02274">
    <property type="entry name" value="DHDPR_N"/>
    <property type="match status" value="1"/>
</dbReference>
<proteinExistence type="predicted"/>
<dbReference type="AlphaFoldDB" id="A0A829GJ26"/>
<evidence type="ECO:0000256" key="1">
    <source>
        <dbReference type="ARBA" id="ARBA00022857"/>
    </source>
</evidence>
<dbReference type="InterPro" id="IPR000846">
    <property type="entry name" value="DapB_N"/>
</dbReference>
<gene>
    <name evidence="4" type="ORF">Lpp123_03354</name>
</gene>
<dbReference type="GO" id="GO:0005829">
    <property type="term" value="C:cytosol"/>
    <property type="evidence" value="ECO:0007669"/>
    <property type="project" value="TreeGrafter"/>
</dbReference>
<dbReference type="PANTHER" id="PTHR20836">
    <property type="entry name" value="DIHYDRODIPICOLINATE REDUCTASE"/>
    <property type="match status" value="1"/>
</dbReference>
<dbReference type="Proteomes" id="UP000014316">
    <property type="component" value="Unassembled WGS sequence"/>
</dbReference>
<dbReference type="SUPFAM" id="SSF51735">
    <property type="entry name" value="NAD(P)-binding Rossmann-fold domains"/>
    <property type="match status" value="1"/>
</dbReference>
<dbReference type="InterPro" id="IPR023940">
    <property type="entry name" value="DHDPR_bac"/>
</dbReference>
<dbReference type="GO" id="GO:0009089">
    <property type="term" value="P:lysine biosynthetic process via diaminopimelate"/>
    <property type="evidence" value="ECO:0007669"/>
    <property type="project" value="InterPro"/>
</dbReference>
<keyword evidence="2" id="KW-0560">Oxidoreductase</keyword>
<evidence type="ECO:0000259" key="3">
    <source>
        <dbReference type="Pfam" id="PF01113"/>
    </source>
</evidence>
<keyword evidence="1" id="KW-0521">NADP</keyword>